<sequence>MKGRFTTGVVLGSLIGASAAMLMDNMDKKTVRGMKKKFNNMQSMFDQK</sequence>
<comment type="caution">
    <text evidence="1">The sequence shown here is derived from an EMBL/GenBank/DDBJ whole genome shotgun (WGS) entry which is preliminary data.</text>
</comment>
<gene>
    <name evidence="1" type="ORF">EDC18_11246</name>
</gene>
<protein>
    <recommendedName>
        <fullName evidence="3">YtxH-like protein</fullName>
    </recommendedName>
</protein>
<dbReference type="AlphaFoldDB" id="A0A4R3MIH8"/>
<dbReference type="Proteomes" id="UP000294902">
    <property type="component" value="Unassembled WGS sequence"/>
</dbReference>
<name>A0A4R3MIH8_9FIRM</name>
<accession>A0A4R3MIH8</accession>
<evidence type="ECO:0000313" key="2">
    <source>
        <dbReference type="Proteomes" id="UP000294902"/>
    </source>
</evidence>
<organism evidence="1 2">
    <name type="scientific">Natranaerovirga pectinivora</name>
    <dbReference type="NCBI Taxonomy" id="682400"/>
    <lineage>
        <taxon>Bacteria</taxon>
        <taxon>Bacillati</taxon>
        <taxon>Bacillota</taxon>
        <taxon>Clostridia</taxon>
        <taxon>Lachnospirales</taxon>
        <taxon>Natranaerovirgaceae</taxon>
        <taxon>Natranaerovirga</taxon>
    </lineage>
</organism>
<proteinExistence type="predicted"/>
<evidence type="ECO:0008006" key="3">
    <source>
        <dbReference type="Google" id="ProtNLM"/>
    </source>
</evidence>
<evidence type="ECO:0000313" key="1">
    <source>
        <dbReference type="EMBL" id="TCT12274.1"/>
    </source>
</evidence>
<dbReference type="RefSeq" id="WP_165878589.1">
    <property type="nucleotide sequence ID" value="NZ_SMAL01000012.1"/>
</dbReference>
<reference evidence="1 2" key="1">
    <citation type="submission" date="2019-03" db="EMBL/GenBank/DDBJ databases">
        <title>Genomic Encyclopedia of Type Strains, Phase IV (KMG-IV): sequencing the most valuable type-strain genomes for metagenomic binning, comparative biology and taxonomic classification.</title>
        <authorList>
            <person name="Goeker M."/>
        </authorList>
    </citation>
    <scope>NUCLEOTIDE SEQUENCE [LARGE SCALE GENOMIC DNA]</scope>
    <source>
        <strain evidence="1 2">DSM 24629</strain>
    </source>
</reference>
<dbReference type="EMBL" id="SMAL01000012">
    <property type="protein sequence ID" value="TCT12274.1"/>
    <property type="molecule type" value="Genomic_DNA"/>
</dbReference>
<keyword evidence="2" id="KW-1185">Reference proteome</keyword>